<dbReference type="EMBL" id="CAAALY010022501">
    <property type="protein sequence ID" value="VEL14837.1"/>
    <property type="molecule type" value="Genomic_DNA"/>
</dbReference>
<evidence type="ECO:0000256" key="1">
    <source>
        <dbReference type="ARBA" id="ARBA00022999"/>
    </source>
</evidence>
<evidence type="ECO:0000256" key="2">
    <source>
        <dbReference type="PROSITE-ProRule" id="PRU00191"/>
    </source>
</evidence>
<dbReference type="CDD" id="cd00173">
    <property type="entry name" value="SH2"/>
    <property type="match status" value="1"/>
</dbReference>
<feature type="domain" description="SH2" evidence="4">
    <location>
        <begin position="104"/>
        <end position="177"/>
    </location>
</feature>
<protein>
    <recommendedName>
        <fullName evidence="4">SH2 domain-containing protein</fullName>
    </recommendedName>
</protein>
<dbReference type="Proteomes" id="UP000784294">
    <property type="component" value="Unassembled WGS sequence"/>
</dbReference>
<accession>A0A448WLP0</accession>
<dbReference type="SMART" id="SM00252">
    <property type="entry name" value="SH2"/>
    <property type="match status" value="1"/>
</dbReference>
<gene>
    <name evidence="5" type="ORF">PXEA_LOCUS8277</name>
</gene>
<keyword evidence="6" id="KW-1185">Reference proteome</keyword>
<dbReference type="InterPro" id="IPR000980">
    <property type="entry name" value="SH2"/>
</dbReference>
<dbReference type="GO" id="GO:0005942">
    <property type="term" value="C:phosphatidylinositol 3-kinase complex"/>
    <property type="evidence" value="ECO:0007669"/>
    <property type="project" value="TreeGrafter"/>
</dbReference>
<dbReference type="GO" id="GO:0046854">
    <property type="term" value="P:phosphatidylinositol phosphate biosynthetic process"/>
    <property type="evidence" value="ECO:0007669"/>
    <property type="project" value="TreeGrafter"/>
</dbReference>
<evidence type="ECO:0000259" key="4">
    <source>
        <dbReference type="PROSITE" id="PS50001"/>
    </source>
</evidence>
<dbReference type="Gene3D" id="3.30.505.10">
    <property type="entry name" value="SH2 domain"/>
    <property type="match status" value="1"/>
</dbReference>
<sequence>MGELVDPSSTNQNVRQNGKKSNRIDDRPAKKLKIFNFLRDRFRRHRNSSTFSPPKDALSDSNAAAHHDFVNIDPTFHHRTLDGIGIHLETVAPHDYIELNSKPWYWGPLSRREATLILMDKPYGSFLVRDSERDSSRFTLTFRGADEQIFNNRISFENQKYAFLKGEAYDSISDLIDSAVLKSRDGPYCLSRLTEAPISPSIEEENTQIGLDANQSRCITTKSGEKDILSTRAEGVTRIQLENSGEFPNGAKENEISNLETGDALNFESNKARSRNEVRLLFPVSRFSEVHSLSFLCRFSFRHNLTLYNNRKSPLHFPST</sequence>
<dbReference type="Pfam" id="PF00017">
    <property type="entry name" value="SH2"/>
    <property type="match status" value="1"/>
</dbReference>
<proteinExistence type="predicted"/>
<feature type="compositionally biased region" description="Polar residues" evidence="3">
    <location>
        <begin position="7"/>
        <end position="16"/>
    </location>
</feature>
<keyword evidence="1 2" id="KW-0727">SH2 domain</keyword>
<feature type="region of interest" description="Disordered" evidence="3">
    <location>
        <begin position="1"/>
        <end position="25"/>
    </location>
</feature>
<dbReference type="PANTHER" id="PTHR10155:SF32">
    <property type="entry name" value="LP02169P"/>
    <property type="match status" value="1"/>
</dbReference>
<organism evidence="5 6">
    <name type="scientific">Protopolystoma xenopodis</name>
    <dbReference type="NCBI Taxonomy" id="117903"/>
    <lineage>
        <taxon>Eukaryota</taxon>
        <taxon>Metazoa</taxon>
        <taxon>Spiralia</taxon>
        <taxon>Lophotrochozoa</taxon>
        <taxon>Platyhelminthes</taxon>
        <taxon>Monogenea</taxon>
        <taxon>Polyopisthocotylea</taxon>
        <taxon>Polystomatidea</taxon>
        <taxon>Polystomatidae</taxon>
        <taxon>Protopolystoma</taxon>
    </lineage>
</organism>
<comment type="caution">
    <text evidence="5">The sequence shown here is derived from an EMBL/GenBank/DDBJ whole genome shotgun (WGS) entry which is preliminary data.</text>
</comment>
<dbReference type="PANTHER" id="PTHR10155">
    <property type="entry name" value="PHOSPHATIDYLINOSITOL 3-KINASE REGULATORY SUBUNIT"/>
    <property type="match status" value="1"/>
</dbReference>
<dbReference type="AlphaFoldDB" id="A0A448WLP0"/>
<dbReference type="GO" id="GO:0046935">
    <property type="term" value="F:1-phosphatidylinositol-3-kinase regulator activity"/>
    <property type="evidence" value="ECO:0007669"/>
    <property type="project" value="TreeGrafter"/>
</dbReference>
<evidence type="ECO:0000313" key="6">
    <source>
        <dbReference type="Proteomes" id="UP000784294"/>
    </source>
</evidence>
<dbReference type="InterPro" id="IPR036860">
    <property type="entry name" value="SH2_dom_sf"/>
</dbReference>
<dbReference type="PROSITE" id="PS50001">
    <property type="entry name" value="SH2"/>
    <property type="match status" value="1"/>
</dbReference>
<dbReference type="OrthoDB" id="5979828at2759"/>
<name>A0A448WLP0_9PLAT</name>
<evidence type="ECO:0000313" key="5">
    <source>
        <dbReference type="EMBL" id="VEL14837.1"/>
    </source>
</evidence>
<reference evidence="5" key="1">
    <citation type="submission" date="2018-11" db="EMBL/GenBank/DDBJ databases">
        <authorList>
            <consortium name="Pathogen Informatics"/>
        </authorList>
    </citation>
    <scope>NUCLEOTIDE SEQUENCE</scope>
</reference>
<dbReference type="SUPFAM" id="SSF55550">
    <property type="entry name" value="SH2 domain"/>
    <property type="match status" value="1"/>
</dbReference>
<evidence type="ECO:0000256" key="3">
    <source>
        <dbReference type="SAM" id="MobiDB-lite"/>
    </source>
</evidence>